<evidence type="ECO:0000313" key="5">
    <source>
        <dbReference type="Proteomes" id="UP001174694"/>
    </source>
</evidence>
<dbReference type="InterPro" id="IPR008030">
    <property type="entry name" value="NmrA-like"/>
</dbReference>
<proteinExistence type="predicted"/>
<dbReference type="Gene3D" id="3.90.25.10">
    <property type="entry name" value="UDP-galactose 4-epimerase, domain 1"/>
    <property type="match status" value="1"/>
</dbReference>
<dbReference type="CDD" id="cd05259">
    <property type="entry name" value="PCBER_SDR_a"/>
    <property type="match status" value="1"/>
</dbReference>
<dbReference type="InterPro" id="IPR036291">
    <property type="entry name" value="NAD(P)-bd_dom_sf"/>
</dbReference>
<dbReference type="Pfam" id="PF05368">
    <property type="entry name" value="NmrA"/>
    <property type="match status" value="1"/>
</dbReference>
<comment type="caution">
    <text evidence="4">The sequence shown here is derived from an EMBL/GenBank/DDBJ whole genome shotgun (WGS) entry which is preliminary data.</text>
</comment>
<dbReference type="Gene3D" id="3.40.50.720">
    <property type="entry name" value="NAD(P)-binding Rossmann-like Domain"/>
    <property type="match status" value="1"/>
</dbReference>
<keyword evidence="5" id="KW-1185">Reference proteome</keyword>
<evidence type="ECO:0000256" key="2">
    <source>
        <dbReference type="ARBA" id="ARBA00023002"/>
    </source>
</evidence>
<name>A0AA38RFD7_9PEZI</name>
<reference evidence="4" key="1">
    <citation type="submission" date="2022-07" db="EMBL/GenBank/DDBJ databases">
        <title>Fungi with potential for degradation of polypropylene.</title>
        <authorList>
            <person name="Gostincar C."/>
        </authorList>
    </citation>
    <scope>NUCLEOTIDE SEQUENCE</scope>
    <source>
        <strain evidence="4">EXF-13308</strain>
    </source>
</reference>
<keyword evidence="1" id="KW-0521">NADP</keyword>
<dbReference type="EMBL" id="JANBVO010000015">
    <property type="protein sequence ID" value="KAJ9145058.1"/>
    <property type="molecule type" value="Genomic_DNA"/>
</dbReference>
<accession>A0AA38RFD7</accession>
<dbReference type="InterPro" id="IPR051609">
    <property type="entry name" value="NmrA/Isoflavone_reductase-like"/>
</dbReference>
<dbReference type="PANTHER" id="PTHR47706">
    <property type="entry name" value="NMRA-LIKE FAMILY PROTEIN"/>
    <property type="match status" value="1"/>
</dbReference>
<dbReference type="AlphaFoldDB" id="A0AA38RFD7"/>
<evidence type="ECO:0000259" key="3">
    <source>
        <dbReference type="Pfam" id="PF05368"/>
    </source>
</evidence>
<sequence length="316" mass="34411">MAPARILIFGATGNIGQHISDAIIAAKPSFGHVSIFTSASTVAGKAVLIDRWRAAGVSVIVGNITQDDDVKAAYQDTDIVVSALGRGAIDLQVKLIELAEESKTVDWFFPSEYGTDIEHGPSSATEKPHQKKLAVRRYIQENVRRLKVTYLVTGPYFEMWVRPSPAAPEIGGFDVLRREARLIDDGDGKVGFCTMPDVGKFLVAALRHPEASFNKVLIVQSFVVTPRQVLAEYERQTGVQWKVSSIPLGSLREVEAKLWAEGRPVATGATLRRIWAEGGTLYQANDNEALGLQAGDLETLEIGVRRDIAEVAGSRS</sequence>
<dbReference type="InterPro" id="IPR045312">
    <property type="entry name" value="PCBER-like"/>
</dbReference>
<dbReference type="SUPFAM" id="SSF51735">
    <property type="entry name" value="NAD(P)-binding Rossmann-fold domains"/>
    <property type="match status" value="1"/>
</dbReference>
<keyword evidence="2" id="KW-0560">Oxidoreductase</keyword>
<dbReference type="GO" id="GO:0016491">
    <property type="term" value="F:oxidoreductase activity"/>
    <property type="evidence" value="ECO:0007669"/>
    <property type="project" value="UniProtKB-KW"/>
</dbReference>
<gene>
    <name evidence="4" type="ORF">NKR23_g5501</name>
</gene>
<evidence type="ECO:0000256" key="1">
    <source>
        <dbReference type="ARBA" id="ARBA00022857"/>
    </source>
</evidence>
<dbReference type="Proteomes" id="UP001174694">
    <property type="component" value="Unassembled WGS sequence"/>
</dbReference>
<dbReference type="PANTHER" id="PTHR47706:SF11">
    <property type="entry name" value="ISOFLAVONE REDUCTASE FAMILY PROTEIN (AFU_ORTHOLOGUE AFUA_1G12510)"/>
    <property type="match status" value="1"/>
</dbReference>
<feature type="domain" description="NmrA-like" evidence="3">
    <location>
        <begin position="5"/>
        <end position="252"/>
    </location>
</feature>
<protein>
    <submittedName>
        <fullName evidence="4">Isoflavone reductase family protein</fullName>
    </submittedName>
</protein>
<organism evidence="4 5">
    <name type="scientific">Pleurostoma richardsiae</name>
    <dbReference type="NCBI Taxonomy" id="41990"/>
    <lineage>
        <taxon>Eukaryota</taxon>
        <taxon>Fungi</taxon>
        <taxon>Dikarya</taxon>
        <taxon>Ascomycota</taxon>
        <taxon>Pezizomycotina</taxon>
        <taxon>Sordariomycetes</taxon>
        <taxon>Sordariomycetidae</taxon>
        <taxon>Calosphaeriales</taxon>
        <taxon>Pleurostomataceae</taxon>
        <taxon>Pleurostoma</taxon>
    </lineage>
</organism>
<evidence type="ECO:0000313" key="4">
    <source>
        <dbReference type="EMBL" id="KAJ9145058.1"/>
    </source>
</evidence>